<sequence length="31" mass="3617">VFQFIYNKVVSKYYEVSLLGSGKIGSHYYRA</sequence>
<keyword evidence="2" id="KW-1185">Reference proteome</keyword>
<evidence type="ECO:0000313" key="1">
    <source>
        <dbReference type="EMBL" id="CAL1283417.1"/>
    </source>
</evidence>
<comment type="caution">
    <text evidence="1">The sequence shown here is derived from an EMBL/GenBank/DDBJ whole genome shotgun (WGS) entry which is preliminary data.</text>
</comment>
<dbReference type="EMBL" id="CAXIEN010000167">
    <property type="protein sequence ID" value="CAL1283417.1"/>
    <property type="molecule type" value="Genomic_DNA"/>
</dbReference>
<dbReference type="AlphaFoldDB" id="A0AAV2AHJ2"/>
<accession>A0AAV2AHJ2</accession>
<reference evidence="1 2" key="1">
    <citation type="submission" date="2024-04" db="EMBL/GenBank/DDBJ databases">
        <authorList>
            <person name="Rising A."/>
            <person name="Reimegard J."/>
            <person name="Sonavane S."/>
            <person name="Akerstrom W."/>
            <person name="Nylinder S."/>
            <person name="Hedman E."/>
            <person name="Kallberg Y."/>
        </authorList>
    </citation>
    <scope>NUCLEOTIDE SEQUENCE [LARGE SCALE GENOMIC DNA]</scope>
</reference>
<evidence type="ECO:0000313" key="2">
    <source>
        <dbReference type="Proteomes" id="UP001497382"/>
    </source>
</evidence>
<feature type="non-terminal residue" evidence="1">
    <location>
        <position position="1"/>
    </location>
</feature>
<protein>
    <submittedName>
        <fullName evidence="1">Uncharacterized protein</fullName>
    </submittedName>
</protein>
<proteinExistence type="predicted"/>
<gene>
    <name evidence="1" type="ORF">LARSCL_LOCUS12591</name>
</gene>
<dbReference type="Proteomes" id="UP001497382">
    <property type="component" value="Unassembled WGS sequence"/>
</dbReference>
<organism evidence="1 2">
    <name type="scientific">Larinioides sclopetarius</name>
    <dbReference type="NCBI Taxonomy" id="280406"/>
    <lineage>
        <taxon>Eukaryota</taxon>
        <taxon>Metazoa</taxon>
        <taxon>Ecdysozoa</taxon>
        <taxon>Arthropoda</taxon>
        <taxon>Chelicerata</taxon>
        <taxon>Arachnida</taxon>
        <taxon>Araneae</taxon>
        <taxon>Araneomorphae</taxon>
        <taxon>Entelegynae</taxon>
        <taxon>Araneoidea</taxon>
        <taxon>Araneidae</taxon>
        <taxon>Larinioides</taxon>
    </lineage>
</organism>
<name>A0AAV2AHJ2_9ARAC</name>